<dbReference type="PROSITE" id="PS50801">
    <property type="entry name" value="STAS"/>
    <property type="match status" value="1"/>
</dbReference>
<evidence type="ECO:0000256" key="1">
    <source>
        <dbReference type="ARBA" id="ARBA00004141"/>
    </source>
</evidence>
<feature type="transmembrane region" description="Helical" evidence="5">
    <location>
        <begin position="47"/>
        <end position="66"/>
    </location>
</feature>
<feature type="transmembrane region" description="Helical" evidence="5">
    <location>
        <begin position="326"/>
        <end position="346"/>
    </location>
</feature>
<feature type="transmembrane region" description="Helical" evidence="5">
    <location>
        <begin position="250"/>
        <end position="271"/>
    </location>
</feature>
<dbReference type="InterPro" id="IPR011547">
    <property type="entry name" value="SLC26A/SulP_dom"/>
</dbReference>
<protein>
    <submittedName>
        <fullName evidence="6">SulP family inorganic anion transporter</fullName>
    </submittedName>
</protein>
<feature type="transmembrane region" description="Helical" evidence="5">
    <location>
        <begin position="352"/>
        <end position="372"/>
    </location>
</feature>
<keyword evidence="4 5" id="KW-0472">Membrane</keyword>
<feature type="transmembrane region" description="Helical" evidence="5">
    <location>
        <begin position="207"/>
        <end position="224"/>
    </location>
</feature>
<dbReference type="Proteomes" id="UP000298218">
    <property type="component" value="Unassembled WGS sequence"/>
</dbReference>
<dbReference type="RefSeq" id="WP_134175530.1">
    <property type="nucleotide sequence ID" value="NZ_SODI01000001.1"/>
</dbReference>
<dbReference type="AlphaFoldDB" id="A0A4Y8KM87"/>
<dbReference type="InterPro" id="IPR001902">
    <property type="entry name" value="SLC26A/SulP_fam"/>
</dbReference>
<evidence type="ECO:0000256" key="5">
    <source>
        <dbReference type="SAM" id="Phobius"/>
    </source>
</evidence>
<keyword evidence="2 5" id="KW-0812">Transmembrane</keyword>
<organism evidence="6 7">
    <name type="scientific">Cryobacterium psychrophilum</name>
    <dbReference type="NCBI Taxonomy" id="41988"/>
    <lineage>
        <taxon>Bacteria</taxon>
        <taxon>Bacillati</taxon>
        <taxon>Actinomycetota</taxon>
        <taxon>Actinomycetes</taxon>
        <taxon>Micrococcales</taxon>
        <taxon>Microbacteriaceae</taxon>
        <taxon>Cryobacterium</taxon>
    </lineage>
</organism>
<evidence type="ECO:0000313" key="7">
    <source>
        <dbReference type="Proteomes" id="UP000298218"/>
    </source>
</evidence>
<reference evidence="6 7" key="1">
    <citation type="submission" date="2019-03" db="EMBL/GenBank/DDBJ databases">
        <title>Genomics of glacier-inhabiting Cryobacterium strains.</title>
        <authorList>
            <person name="Liu Q."/>
            <person name="Xin Y.-H."/>
        </authorList>
    </citation>
    <scope>NUCLEOTIDE SEQUENCE [LARGE SCALE GENOMIC DNA]</scope>
    <source>
        <strain evidence="6 7">CGMCC 1.4292</strain>
    </source>
</reference>
<dbReference type="GO" id="GO:0055085">
    <property type="term" value="P:transmembrane transport"/>
    <property type="evidence" value="ECO:0007669"/>
    <property type="project" value="InterPro"/>
</dbReference>
<feature type="transmembrane region" description="Helical" evidence="5">
    <location>
        <begin position="136"/>
        <end position="159"/>
    </location>
</feature>
<evidence type="ECO:0000256" key="3">
    <source>
        <dbReference type="ARBA" id="ARBA00022989"/>
    </source>
</evidence>
<dbReference type="InterPro" id="IPR036513">
    <property type="entry name" value="STAS_dom_sf"/>
</dbReference>
<dbReference type="EMBL" id="SOHQ01000028">
    <property type="protein sequence ID" value="TFD78683.1"/>
    <property type="molecule type" value="Genomic_DNA"/>
</dbReference>
<feature type="transmembrane region" description="Helical" evidence="5">
    <location>
        <begin position="384"/>
        <end position="417"/>
    </location>
</feature>
<name>A0A4Y8KM87_9MICO</name>
<dbReference type="Pfam" id="PF00916">
    <property type="entry name" value="Sulfate_transp"/>
    <property type="match status" value="1"/>
</dbReference>
<dbReference type="CDD" id="cd07042">
    <property type="entry name" value="STAS_SulP_like_sulfate_transporter"/>
    <property type="match status" value="1"/>
</dbReference>
<dbReference type="GO" id="GO:0016020">
    <property type="term" value="C:membrane"/>
    <property type="evidence" value="ECO:0007669"/>
    <property type="project" value="UniProtKB-SubCell"/>
</dbReference>
<evidence type="ECO:0000256" key="4">
    <source>
        <dbReference type="ARBA" id="ARBA00023136"/>
    </source>
</evidence>
<evidence type="ECO:0000256" key="2">
    <source>
        <dbReference type="ARBA" id="ARBA00022692"/>
    </source>
</evidence>
<comment type="subcellular location">
    <subcellularLocation>
        <location evidence="1">Membrane</location>
        <topology evidence="1">Multi-pass membrane protein</topology>
    </subcellularLocation>
</comment>
<keyword evidence="7" id="KW-1185">Reference proteome</keyword>
<proteinExistence type="predicted"/>
<dbReference type="Gene3D" id="3.30.750.24">
    <property type="entry name" value="STAS domain"/>
    <property type="match status" value="1"/>
</dbReference>
<accession>A0A4Y8KM87</accession>
<feature type="transmembrane region" description="Helical" evidence="5">
    <location>
        <begin position="20"/>
        <end position="41"/>
    </location>
</feature>
<dbReference type="SUPFAM" id="SSF52091">
    <property type="entry name" value="SpoIIaa-like"/>
    <property type="match status" value="1"/>
</dbReference>
<dbReference type="InterPro" id="IPR002645">
    <property type="entry name" value="STAS_dom"/>
</dbReference>
<dbReference type="Pfam" id="PF01740">
    <property type="entry name" value="STAS"/>
    <property type="match status" value="1"/>
</dbReference>
<evidence type="ECO:0000313" key="6">
    <source>
        <dbReference type="EMBL" id="TFD78683.1"/>
    </source>
</evidence>
<comment type="caution">
    <text evidence="6">The sequence shown here is derived from an EMBL/GenBank/DDBJ whole genome shotgun (WGS) entry which is preliminary data.</text>
</comment>
<gene>
    <name evidence="6" type="ORF">E3T53_10760</name>
</gene>
<sequence length="570" mass="58372">MLRRWVPGIDTALTYQRAWLLPDLRAGIVLTTLLIPVGIGYAEVAGLPPQAGLYATIIPLLAYAVFGPSRILVLGPDSALAPIIAVAILPIALGDGARAVALAGLLAIMVGVILLLGGILRLGFVTDLLSKPIRVGYLNALAVLVIMSQLPALFGFSVTADSPFGDAVGIVGGIAAGEVQLTATLIGLGALATILVATWFKARVPGVIAAVVGATVLTAALGLQNELPVVGSLPQGIPAPALGGLTWSDVGALIVPAFGIALIAFADTAVISRSFAARRGESVDGDKEMRAIGVSNVAGGLLGGFPVSASSSRTPVAEQAGARSQLTNVVGALLIVAFMLLVPGLTAYLPSAVIAAVVIVAAAGLVDVRGFFALVRMNKIDAALSLAAFAGVLAAGVIEGIAVAIILSLGAFIGHAWRPYRAELGRVVGVRGYHDLARHPDGERLPGIVIVRFDAPLFFANGGIFDAFVRATVAGAGGDIRTVILAAEPITEIDTTAIDELIGLDDFLESHGIILIFAEMKGPVKDKLREYGLSERFPPERFAGTVGAAVDEATGTLRGDLEGTAWGDES</sequence>
<keyword evidence="3 5" id="KW-1133">Transmembrane helix</keyword>
<feature type="transmembrane region" description="Helical" evidence="5">
    <location>
        <begin position="179"/>
        <end position="200"/>
    </location>
</feature>
<dbReference type="PANTHER" id="PTHR11814">
    <property type="entry name" value="SULFATE TRANSPORTER"/>
    <property type="match status" value="1"/>
</dbReference>
<dbReference type="OrthoDB" id="9769739at2"/>
<feature type="transmembrane region" description="Helical" evidence="5">
    <location>
        <begin position="99"/>
        <end position="124"/>
    </location>
</feature>
<feature type="transmembrane region" description="Helical" evidence="5">
    <location>
        <begin position="73"/>
        <end position="93"/>
    </location>
</feature>